<dbReference type="InterPro" id="IPR013429">
    <property type="entry name" value="Regulatory_FmdB_Zinc_ribbon"/>
</dbReference>
<dbReference type="AlphaFoldDB" id="A0A1M6B9U3"/>
<gene>
    <name evidence="2" type="ORF">SAMN02746098_04121</name>
</gene>
<keyword evidence="3" id="KW-1185">Reference proteome</keyword>
<dbReference type="Pfam" id="PF09723">
    <property type="entry name" value="Zn_ribbon_8"/>
    <property type="match status" value="1"/>
</dbReference>
<proteinExistence type="predicted"/>
<dbReference type="NCBIfam" id="TIGR02605">
    <property type="entry name" value="CxxC_CxxC_SSSS"/>
    <property type="match status" value="1"/>
</dbReference>
<evidence type="ECO:0000259" key="1">
    <source>
        <dbReference type="SMART" id="SM00834"/>
    </source>
</evidence>
<name>A0A1M6B9U3_9FIRM</name>
<evidence type="ECO:0000313" key="3">
    <source>
        <dbReference type="Proteomes" id="UP000183954"/>
    </source>
</evidence>
<reference evidence="3" key="1">
    <citation type="submission" date="2016-11" db="EMBL/GenBank/DDBJ databases">
        <authorList>
            <person name="Varghese N."/>
            <person name="Submissions S."/>
        </authorList>
    </citation>
    <scope>NUCLEOTIDE SEQUENCE [LARGE SCALE GENOMIC DNA]</scope>
    <source>
        <strain evidence="3">DSM 15449</strain>
    </source>
</reference>
<sequence length="71" mass="7034">MPIYEFGCPSCGGITTELCKIGDNGEQLRCEECGNTGLIKHISGFSSLGICGGAGSGSCSPGCSGNCAGCH</sequence>
<dbReference type="SMART" id="SM00834">
    <property type="entry name" value="CxxC_CXXC_SSSS"/>
    <property type="match status" value="1"/>
</dbReference>
<dbReference type="STRING" id="1121420.SAMN02746098_04121"/>
<protein>
    <submittedName>
        <fullName evidence="2">Putative regulatory protein, FmdB family</fullName>
    </submittedName>
</protein>
<organism evidence="2 3">
    <name type="scientific">Desulfosporosinus lacus DSM 15449</name>
    <dbReference type="NCBI Taxonomy" id="1121420"/>
    <lineage>
        <taxon>Bacteria</taxon>
        <taxon>Bacillati</taxon>
        <taxon>Bacillota</taxon>
        <taxon>Clostridia</taxon>
        <taxon>Eubacteriales</taxon>
        <taxon>Desulfitobacteriaceae</taxon>
        <taxon>Desulfosporosinus</taxon>
    </lineage>
</organism>
<feature type="domain" description="Putative regulatory protein FmdB zinc ribbon" evidence="1">
    <location>
        <begin position="1"/>
        <end position="43"/>
    </location>
</feature>
<dbReference type="RefSeq" id="WP_073031756.1">
    <property type="nucleotide sequence ID" value="NZ_FQXJ01000018.1"/>
</dbReference>
<dbReference type="Proteomes" id="UP000183954">
    <property type="component" value="Unassembled WGS sequence"/>
</dbReference>
<evidence type="ECO:0000313" key="2">
    <source>
        <dbReference type="EMBL" id="SHI45427.1"/>
    </source>
</evidence>
<accession>A0A1M6B9U3</accession>
<dbReference type="EMBL" id="FQXJ01000018">
    <property type="protein sequence ID" value="SHI45427.1"/>
    <property type="molecule type" value="Genomic_DNA"/>
</dbReference>
<dbReference type="OrthoDB" id="9813321at2"/>